<dbReference type="PANTHER" id="PTHR13563:SF5">
    <property type="entry name" value="TRNA METHYLTRANSFERASE 10 HOMOLOG C"/>
    <property type="match status" value="1"/>
</dbReference>
<feature type="compositionally biased region" description="Polar residues" evidence="10">
    <location>
        <begin position="1"/>
        <end position="10"/>
    </location>
</feature>
<dbReference type="GO" id="GO:0008168">
    <property type="term" value="F:methyltransferase activity"/>
    <property type="evidence" value="ECO:0007669"/>
    <property type="project" value="UniProtKB-KW"/>
</dbReference>
<proteinExistence type="predicted"/>
<keyword evidence="3" id="KW-0808">Transferase</keyword>
<keyword evidence="4" id="KW-0949">S-adenosyl-L-methionine</keyword>
<keyword evidence="6" id="KW-0809">Transit peptide</keyword>
<evidence type="ECO:0000256" key="8">
    <source>
        <dbReference type="ARBA" id="ARBA00023128"/>
    </source>
</evidence>
<evidence type="ECO:0000256" key="3">
    <source>
        <dbReference type="ARBA" id="ARBA00022679"/>
    </source>
</evidence>
<name>A0A2T7NVK5_POMCA</name>
<keyword evidence="13" id="KW-1185">Reference proteome</keyword>
<dbReference type="InterPro" id="IPR038459">
    <property type="entry name" value="MT_TRM10-typ_sf"/>
</dbReference>
<evidence type="ECO:0000256" key="7">
    <source>
        <dbReference type="ARBA" id="ARBA00023054"/>
    </source>
</evidence>
<evidence type="ECO:0000256" key="10">
    <source>
        <dbReference type="SAM" id="MobiDB-lite"/>
    </source>
</evidence>
<dbReference type="PANTHER" id="PTHR13563">
    <property type="entry name" value="TRNA (GUANINE-9-) METHYLTRANSFERASE"/>
    <property type="match status" value="1"/>
</dbReference>
<dbReference type="CDD" id="cd18102">
    <property type="entry name" value="Trm10_MRRP1"/>
    <property type="match status" value="1"/>
</dbReference>
<feature type="domain" description="SAM-dependent MTase TRM10-type" evidence="11">
    <location>
        <begin position="148"/>
        <end position="339"/>
    </location>
</feature>
<dbReference type="Gene3D" id="3.40.1280.30">
    <property type="match status" value="1"/>
</dbReference>
<evidence type="ECO:0000313" key="12">
    <source>
        <dbReference type="EMBL" id="PVD25197.1"/>
    </source>
</evidence>
<dbReference type="OrthoDB" id="278300at2759"/>
<evidence type="ECO:0000256" key="2">
    <source>
        <dbReference type="ARBA" id="ARBA00022603"/>
    </source>
</evidence>
<comment type="caution">
    <text evidence="12">The sequence shown here is derived from an EMBL/GenBank/DDBJ whole genome shotgun (WGS) entry which is preliminary data.</text>
</comment>
<dbReference type="InterPro" id="IPR007356">
    <property type="entry name" value="tRNA_m1G_MeTrfase_euk"/>
</dbReference>
<dbReference type="GO" id="GO:0005739">
    <property type="term" value="C:mitochondrion"/>
    <property type="evidence" value="ECO:0007669"/>
    <property type="project" value="UniProtKB-SubCell"/>
</dbReference>
<protein>
    <recommendedName>
        <fullName evidence="9">RNA (guanine-9-)-methyltransferase domain-containing protein 1</fullName>
    </recommendedName>
</protein>
<dbReference type="AlphaFoldDB" id="A0A2T7NVK5"/>
<accession>A0A2T7NVK5</accession>
<organism evidence="12 13">
    <name type="scientific">Pomacea canaliculata</name>
    <name type="common">Golden apple snail</name>
    <dbReference type="NCBI Taxonomy" id="400727"/>
    <lineage>
        <taxon>Eukaryota</taxon>
        <taxon>Metazoa</taxon>
        <taxon>Spiralia</taxon>
        <taxon>Lophotrochozoa</taxon>
        <taxon>Mollusca</taxon>
        <taxon>Gastropoda</taxon>
        <taxon>Caenogastropoda</taxon>
        <taxon>Architaenioglossa</taxon>
        <taxon>Ampullarioidea</taxon>
        <taxon>Ampullariidae</taxon>
        <taxon>Pomacea</taxon>
    </lineage>
</organism>
<dbReference type="InterPro" id="IPR025812">
    <property type="entry name" value="Trm10_C_MTase_dom"/>
</dbReference>
<evidence type="ECO:0000256" key="9">
    <source>
        <dbReference type="ARBA" id="ARBA00029803"/>
    </source>
</evidence>
<dbReference type="PROSITE" id="PS51675">
    <property type="entry name" value="SAM_MT_TRM10"/>
    <property type="match status" value="1"/>
</dbReference>
<evidence type="ECO:0000256" key="1">
    <source>
        <dbReference type="ARBA" id="ARBA00004173"/>
    </source>
</evidence>
<dbReference type="GO" id="GO:0097745">
    <property type="term" value="P:mitochondrial tRNA 5'-end processing"/>
    <property type="evidence" value="ECO:0007669"/>
    <property type="project" value="TreeGrafter"/>
</dbReference>
<evidence type="ECO:0000256" key="6">
    <source>
        <dbReference type="ARBA" id="ARBA00022946"/>
    </source>
</evidence>
<dbReference type="STRING" id="400727.A0A2T7NVK5"/>
<evidence type="ECO:0000256" key="4">
    <source>
        <dbReference type="ARBA" id="ARBA00022691"/>
    </source>
</evidence>
<keyword evidence="5" id="KW-0819">tRNA processing</keyword>
<evidence type="ECO:0000259" key="11">
    <source>
        <dbReference type="PROSITE" id="PS51675"/>
    </source>
</evidence>
<dbReference type="GO" id="GO:0005654">
    <property type="term" value="C:nucleoplasm"/>
    <property type="evidence" value="ECO:0007669"/>
    <property type="project" value="TreeGrafter"/>
</dbReference>
<evidence type="ECO:0000313" key="13">
    <source>
        <dbReference type="Proteomes" id="UP000245119"/>
    </source>
</evidence>
<gene>
    <name evidence="12" type="ORF">C0Q70_15695</name>
</gene>
<dbReference type="GO" id="GO:0000049">
    <property type="term" value="F:tRNA binding"/>
    <property type="evidence" value="ECO:0007669"/>
    <property type="project" value="TreeGrafter"/>
</dbReference>
<dbReference type="EMBL" id="PZQS01000009">
    <property type="protein sequence ID" value="PVD25197.1"/>
    <property type="molecule type" value="Genomic_DNA"/>
</dbReference>
<evidence type="ECO:0000256" key="5">
    <source>
        <dbReference type="ARBA" id="ARBA00022694"/>
    </source>
</evidence>
<feature type="region of interest" description="Disordered" evidence="10">
    <location>
        <begin position="1"/>
        <end position="27"/>
    </location>
</feature>
<dbReference type="GO" id="GO:0032259">
    <property type="term" value="P:methylation"/>
    <property type="evidence" value="ECO:0007669"/>
    <property type="project" value="UniProtKB-KW"/>
</dbReference>
<reference evidence="12 13" key="1">
    <citation type="submission" date="2018-04" db="EMBL/GenBank/DDBJ databases">
        <title>The genome of golden apple snail Pomacea canaliculata provides insight into stress tolerance and invasive adaptation.</title>
        <authorList>
            <person name="Liu C."/>
            <person name="Liu B."/>
            <person name="Ren Y."/>
            <person name="Zhang Y."/>
            <person name="Wang H."/>
            <person name="Li S."/>
            <person name="Jiang F."/>
            <person name="Yin L."/>
            <person name="Zhang G."/>
            <person name="Qian W."/>
            <person name="Fan W."/>
        </authorList>
    </citation>
    <scope>NUCLEOTIDE SEQUENCE [LARGE SCALE GENOMIC DNA]</scope>
    <source>
        <strain evidence="12">SZHN2017</strain>
        <tissue evidence="12">Muscle</tissue>
    </source>
</reference>
<keyword evidence="8" id="KW-0496">Mitochondrion</keyword>
<sequence>MSQSTLSNVPQLDIIKRENDEKSEEDASEILRNLSTEDAKKLKIIKLEFEVLGHMNGMVPQTMTDAQWLVAFEKASRHQRLQYYKFLKKKENYVKKEKEKRQQRLHQQRQQQQQEEDKKNDVIPESPQLFSKNSIFMFLRDTTVDKAGNYRLANAMMYGTPLIFDMDYEQFMRDQDCSNLVDQLLMVHGKNRDSMDPFHLIFTSLNPKGKVFPMMEKRLLQGQHFLATVTDRSYLDLFPSEKLVYLSPHAPNALKEVSSDDIYIVGGFIDKAYGKPVSFARAKAQGIRSAKLPLDHFLLWGCGSKNLTLDQMMGILLEQRRSKDWNKAFKEVPIRKMKREDK</sequence>
<dbReference type="GO" id="GO:0070131">
    <property type="term" value="P:positive regulation of mitochondrial translation"/>
    <property type="evidence" value="ECO:0007669"/>
    <property type="project" value="TreeGrafter"/>
</dbReference>
<keyword evidence="7" id="KW-0175">Coiled coil</keyword>
<dbReference type="InterPro" id="IPR028564">
    <property type="entry name" value="MT_TRM10-typ"/>
</dbReference>
<comment type="subcellular location">
    <subcellularLocation>
        <location evidence="1">Mitochondrion</location>
    </subcellularLocation>
</comment>
<dbReference type="Proteomes" id="UP000245119">
    <property type="component" value="Linkage Group LG9"/>
</dbReference>
<feature type="region of interest" description="Disordered" evidence="10">
    <location>
        <begin position="97"/>
        <end position="125"/>
    </location>
</feature>
<keyword evidence="2" id="KW-0489">Methyltransferase</keyword>